<organism evidence="1 2">
    <name type="scientific">Desulfurispira natronophila</name>
    <dbReference type="NCBI Taxonomy" id="682562"/>
    <lineage>
        <taxon>Bacteria</taxon>
        <taxon>Pseudomonadati</taxon>
        <taxon>Chrysiogenota</taxon>
        <taxon>Chrysiogenia</taxon>
        <taxon>Chrysiogenales</taxon>
        <taxon>Chrysiogenaceae</taxon>
        <taxon>Desulfurispira</taxon>
    </lineage>
</organism>
<accession>A0A7W7Y5C2</accession>
<evidence type="ECO:0000313" key="2">
    <source>
        <dbReference type="Proteomes" id="UP000528322"/>
    </source>
</evidence>
<dbReference type="EMBL" id="JACHID010000010">
    <property type="protein sequence ID" value="MBB5022386.1"/>
    <property type="molecule type" value="Genomic_DNA"/>
</dbReference>
<proteinExistence type="predicted"/>
<sequence length="285" mass="32551">MKNVSHVSITNHNQKAPFISREMVPMWDIRSLSPTLRRRVRNHQVRIVTGTARDFSSGKVLQKLSPVYIPPKQAWELAQQYEATKTFRSRPSHIRDLILVAMTGASILHSKYLEDTIPALAVHGDILRMQLPSVEVEQFCRDLETYGEHLLQLRYHLSESALGVLYCHLESRELRARLFDNLSELTEELKLSSNQLRRSLLAMITAFLDFAPKGIFLETQAAYRCSSLTAGDRVQGEGAQQYFEALRQLRQWSEGHHEYTSQGVKHSLSRTLDAPLNSLLLTISI</sequence>
<name>A0A7W7Y5C2_9BACT</name>
<keyword evidence="2" id="KW-1185">Reference proteome</keyword>
<reference evidence="1 2" key="1">
    <citation type="submission" date="2020-08" db="EMBL/GenBank/DDBJ databases">
        <title>Genomic Encyclopedia of Type Strains, Phase IV (KMG-IV): sequencing the most valuable type-strain genomes for metagenomic binning, comparative biology and taxonomic classification.</title>
        <authorList>
            <person name="Goeker M."/>
        </authorList>
    </citation>
    <scope>NUCLEOTIDE SEQUENCE [LARGE SCALE GENOMIC DNA]</scope>
    <source>
        <strain evidence="1 2">DSM 22071</strain>
    </source>
</reference>
<comment type="caution">
    <text evidence="1">The sequence shown here is derived from an EMBL/GenBank/DDBJ whole genome shotgun (WGS) entry which is preliminary data.</text>
</comment>
<evidence type="ECO:0000313" key="1">
    <source>
        <dbReference type="EMBL" id="MBB5022386.1"/>
    </source>
</evidence>
<protein>
    <submittedName>
        <fullName evidence="1">Uncharacterized protein</fullName>
    </submittedName>
</protein>
<gene>
    <name evidence="1" type="ORF">HNR37_001721</name>
</gene>
<dbReference type="RefSeq" id="WP_183732797.1">
    <property type="nucleotide sequence ID" value="NZ_JACHID010000010.1"/>
</dbReference>
<dbReference type="Proteomes" id="UP000528322">
    <property type="component" value="Unassembled WGS sequence"/>
</dbReference>
<dbReference type="AlphaFoldDB" id="A0A7W7Y5C2"/>